<dbReference type="GO" id="GO:0006310">
    <property type="term" value="P:DNA recombination"/>
    <property type="evidence" value="ECO:0007669"/>
    <property type="project" value="UniProtKB-KW"/>
</dbReference>
<dbReference type="InterPro" id="IPR011010">
    <property type="entry name" value="DNA_brk_join_enz"/>
</dbReference>
<dbReference type="GO" id="GO:0003677">
    <property type="term" value="F:DNA binding"/>
    <property type="evidence" value="ECO:0007669"/>
    <property type="project" value="InterPro"/>
</dbReference>
<dbReference type="OrthoDB" id="8954815at2759"/>
<dbReference type="GO" id="GO:0015074">
    <property type="term" value="P:DNA integration"/>
    <property type="evidence" value="ECO:0007669"/>
    <property type="project" value="InterPro"/>
</dbReference>
<dbReference type="PANTHER" id="PTHR35617">
    <property type="entry name" value="PHAGE_INTEGRASE DOMAIN-CONTAINING PROTEIN"/>
    <property type="match status" value="1"/>
</dbReference>
<reference evidence="2 3" key="1">
    <citation type="submission" date="2020-06" db="EMBL/GenBank/DDBJ databases">
        <authorList>
            <person name="Li R."/>
            <person name="Bekaert M."/>
        </authorList>
    </citation>
    <scope>NUCLEOTIDE SEQUENCE [LARGE SCALE GENOMIC DNA]</scope>
    <source>
        <strain evidence="3">wild</strain>
    </source>
</reference>
<dbReference type="InterPro" id="IPR013762">
    <property type="entry name" value="Integrase-like_cat_sf"/>
</dbReference>
<evidence type="ECO:0000313" key="2">
    <source>
        <dbReference type="EMBL" id="CAC5396445.1"/>
    </source>
</evidence>
<keyword evidence="3" id="KW-1185">Reference proteome</keyword>
<organism evidence="2 3">
    <name type="scientific">Mytilus coruscus</name>
    <name type="common">Sea mussel</name>
    <dbReference type="NCBI Taxonomy" id="42192"/>
    <lineage>
        <taxon>Eukaryota</taxon>
        <taxon>Metazoa</taxon>
        <taxon>Spiralia</taxon>
        <taxon>Lophotrochozoa</taxon>
        <taxon>Mollusca</taxon>
        <taxon>Bivalvia</taxon>
        <taxon>Autobranchia</taxon>
        <taxon>Pteriomorphia</taxon>
        <taxon>Mytilida</taxon>
        <taxon>Mytiloidea</taxon>
        <taxon>Mytilidae</taxon>
        <taxon>Mytilinae</taxon>
        <taxon>Mytilus</taxon>
    </lineage>
</organism>
<keyword evidence="1" id="KW-0233">DNA recombination</keyword>
<dbReference type="AlphaFoldDB" id="A0A6J8CK79"/>
<evidence type="ECO:0000313" key="3">
    <source>
        <dbReference type="Proteomes" id="UP000507470"/>
    </source>
</evidence>
<accession>A0A6J8CK79</accession>
<sequence length="494" mass="55749">MGAFCYQRGLQTRILRNSKEHRNKIHLCICKIDIDILDTEIRELVQKEDVEYVPLNEIENVHFGSITTDNILRDNVSFGSGDRFANSGENIQINNFSPDNDLSKSSNSQRFSSPFRENVILLRNNSQCQIIHENCSNTSVKILETSFSESGIQSPNYCTSKKPSKMVVKSNQHNKGEIIETLGNHATMTTDALTSVGWGGHLGTQIAQGTLNLSEKKLHINCLEMEAVIRTIKHFLSQLKGKNVLIRCDNSTVVQYINQVADFLTGLFTSGLQYRTIAGYRSMLSTVLPPIEKIPVGQHPYIIRLLKGVFNSRPPKIKLLSDWDLLKVLEIRCSDLHALRIGDGNISVHSTGVFFIREGLSKQDRPGHVCSKIFVPSFKDNKLLNPKRSLCYYLKMTDNFCNCDRSNSNLFLSVNSQHNPVSSQTISNWIVQTIQMAYNEKNKSAEAHSTRATGPSWAPFKCSSMKSIMEAADWSREYTFTKLYLRNLEPSVLS</sequence>
<evidence type="ECO:0008006" key="4">
    <source>
        <dbReference type="Google" id="ProtNLM"/>
    </source>
</evidence>
<dbReference type="Gene3D" id="1.10.443.10">
    <property type="entry name" value="Intergrase catalytic core"/>
    <property type="match status" value="1"/>
</dbReference>
<dbReference type="EMBL" id="CACVKT020005616">
    <property type="protein sequence ID" value="CAC5396445.1"/>
    <property type="molecule type" value="Genomic_DNA"/>
</dbReference>
<name>A0A6J8CK79_MYTCO</name>
<evidence type="ECO:0000256" key="1">
    <source>
        <dbReference type="ARBA" id="ARBA00023172"/>
    </source>
</evidence>
<dbReference type="PANTHER" id="PTHR35617:SF3">
    <property type="entry name" value="CORE-BINDING (CB) DOMAIN-CONTAINING PROTEIN"/>
    <property type="match status" value="1"/>
</dbReference>
<proteinExistence type="predicted"/>
<dbReference type="Proteomes" id="UP000507470">
    <property type="component" value="Unassembled WGS sequence"/>
</dbReference>
<protein>
    <recommendedName>
        <fullName evidence="4">RNase H type-1 domain-containing protein</fullName>
    </recommendedName>
</protein>
<gene>
    <name evidence="2" type="ORF">MCOR_31001</name>
</gene>
<dbReference type="CDD" id="cd09275">
    <property type="entry name" value="RNase_HI_RT_DIRS1"/>
    <property type="match status" value="1"/>
</dbReference>
<dbReference type="SUPFAM" id="SSF56349">
    <property type="entry name" value="DNA breaking-rejoining enzymes"/>
    <property type="match status" value="1"/>
</dbReference>